<evidence type="ECO:0000256" key="4">
    <source>
        <dbReference type="ARBA" id="ARBA00022801"/>
    </source>
</evidence>
<reference evidence="8 11" key="1">
    <citation type="journal article" date="2011" name="Nature">
        <title>The Medicago genome provides insight into the evolution of rhizobial symbioses.</title>
        <authorList>
            <person name="Young N.D."/>
            <person name="Debelle F."/>
            <person name="Oldroyd G.E."/>
            <person name="Geurts R."/>
            <person name="Cannon S.B."/>
            <person name="Udvardi M.K."/>
            <person name="Benedito V.A."/>
            <person name="Mayer K.F."/>
            <person name="Gouzy J."/>
            <person name="Schoof H."/>
            <person name="Van de Peer Y."/>
            <person name="Proost S."/>
            <person name="Cook D.R."/>
            <person name="Meyers B.C."/>
            <person name="Spannagl M."/>
            <person name="Cheung F."/>
            <person name="De Mita S."/>
            <person name="Krishnakumar V."/>
            <person name="Gundlach H."/>
            <person name="Zhou S."/>
            <person name="Mudge J."/>
            <person name="Bharti A.K."/>
            <person name="Murray J.D."/>
            <person name="Naoumkina M.A."/>
            <person name="Rosen B."/>
            <person name="Silverstein K.A."/>
            <person name="Tang H."/>
            <person name="Rombauts S."/>
            <person name="Zhao P.X."/>
            <person name="Zhou P."/>
            <person name="Barbe V."/>
            <person name="Bardou P."/>
            <person name="Bechner M."/>
            <person name="Bellec A."/>
            <person name="Berger A."/>
            <person name="Berges H."/>
            <person name="Bidwell S."/>
            <person name="Bisseling T."/>
            <person name="Choisne N."/>
            <person name="Couloux A."/>
            <person name="Denny R."/>
            <person name="Deshpande S."/>
            <person name="Dai X."/>
            <person name="Doyle J.J."/>
            <person name="Dudez A.M."/>
            <person name="Farmer A.D."/>
            <person name="Fouteau S."/>
            <person name="Franken C."/>
            <person name="Gibelin C."/>
            <person name="Gish J."/>
            <person name="Goldstein S."/>
            <person name="Gonzalez A.J."/>
            <person name="Green P.J."/>
            <person name="Hallab A."/>
            <person name="Hartog M."/>
            <person name="Hua A."/>
            <person name="Humphray S.J."/>
            <person name="Jeong D.H."/>
            <person name="Jing Y."/>
            <person name="Jocker A."/>
            <person name="Kenton S.M."/>
            <person name="Kim D.J."/>
            <person name="Klee K."/>
            <person name="Lai H."/>
            <person name="Lang C."/>
            <person name="Lin S."/>
            <person name="Macmil S.L."/>
            <person name="Magdelenat G."/>
            <person name="Matthews L."/>
            <person name="McCorrison J."/>
            <person name="Monaghan E.L."/>
            <person name="Mun J.H."/>
            <person name="Najar F.Z."/>
            <person name="Nicholson C."/>
            <person name="Noirot C."/>
            <person name="O'Bleness M."/>
            <person name="Paule C.R."/>
            <person name="Poulain J."/>
            <person name="Prion F."/>
            <person name="Qin B."/>
            <person name="Qu C."/>
            <person name="Retzel E.F."/>
            <person name="Riddle C."/>
            <person name="Sallet E."/>
            <person name="Samain S."/>
            <person name="Samson N."/>
            <person name="Sanders I."/>
            <person name="Saurat O."/>
            <person name="Scarpelli C."/>
            <person name="Schiex T."/>
            <person name="Segurens B."/>
            <person name="Severin A.J."/>
            <person name="Sherrier D.J."/>
            <person name="Shi R."/>
            <person name="Sims S."/>
            <person name="Singer S.R."/>
            <person name="Sinharoy S."/>
            <person name="Sterck L."/>
            <person name="Viollet A."/>
            <person name="Wang B.B."/>
            <person name="Wang K."/>
            <person name="Wang M."/>
            <person name="Wang X."/>
            <person name="Warfsmann J."/>
            <person name="Weissenbach J."/>
            <person name="White D.D."/>
            <person name="White J.D."/>
            <person name="Wiley G.B."/>
            <person name="Wincker P."/>
            <person name="Xing Y."/>
            <person name="Yang L."/>
            <person name="Yao Z."/>
            <person name="Ying F."/>
            <person name="Zhai J."/>
            <person name="Zhou L."/>
            <person name="Zuber A."/>
            <person name="Denarie J."/>
            <person name="Dixon R.A."/>
            <person name="May G.D."/>
            <person name="Schwartz D.C."/>
            <person name="Rogers J."/>
            <person name="Quetier F."/>
            <person name="Town C.D."/>
            <person name="Roe B.A."/>
        </authorList>
    </citation>
    <scope>NUCLEOTIDE SEQUENCE [LARGE SCALE GENOMIC DNA]</scope>
    <source>
        <strain evidence="8">A17</strain>
        <strain evidence="10 11">cv. Jemalong A17</strain>
    </source>
</reference>
<evidence type="ECO:0000256" key="1">
    <source>
        <dbReference type="ARBA" id="ARBA00009915"/>
    </source>
</evidence>
<evidence type="ECO:0000256" key="5">
    <source>
        <dbReference type="ARBA" id="ARBA00023049"/>
    </source>
</evidence>
<reference evidence="10" key="3">
    <citation type="submission" date="2015-04" db="UniProtKB">
        <authorList>
            <consortium name="EnsemblPlants"/>
        </authorList>
    </citation>
    <scope>IDENTIFICATION</scope>
    <source>
        <strain evidence="10">cv. Jemalong A17</strain>
    </source>
</reference>
<gene>
    <name evidence="8" type="ordered locus">MTR_4g052800</name>
    <name evidence="9" type="ORF">MtrunA17_Chr4g0026211</name>
</gene>
<dbReference type="EMBL" id="CM001220">
    <property type="protein sequence ID" value="KEH29842.1"/>
    <property type="molecule type" value="Genomic_DNA"/>
</dbReference>
<protein>
    <recommendedName>
        <fullName evidence="6">Mitochondrial inner membrane protease ATP23</fullName>
        <ecNumber evidence="6">3.4.24.-</ecNumber>
    </recommendedName>
</protein>
<proteinExistence type="inferred from homology"/>
<dbReference type="Gramene" id="rna22789">
    <property type="protein sequence ID" value="RHN60475.1"/>
    <property type="gene ID" value="gene22789"/>
</dbReference>
<feature type="compositionally biased region" description="Low complexity" evidence="7">
    <location>
        <begin position="1"/>
        <end position="12"/>
    </location>
</feature>
<dbReference type="InterPro" id="IPR019165">
    <property type="entry name" value="Peptidase_M76_ATP23"/>
</dbReference>
<sequence>MDVFNSSSSSSSANGDNPLKDECERTIKKTFNTFKGDKAINECERMIQKGLKTPTARFLREHLAKAGCPVQDNFFKAINCEVSIAGGFVPGEGIVVCANKIQLQDQVNQVIVHELIHAFDDCRAANLDWTNCAHHACSEIRAGHLSGDCHYKRELLRGHLNLRGQEQECIKRRVLQSVTSNPSCSASTAKDAMEAVWETCYNDTAPFDRAP</sequence>
<dbReference type="EMBL" id="PSQE01000004">
    <property type="protein sequence ID" value="RHN60475.1"/>
    <property type="molecule type" value="Genomic_DNA"/>
</dbReference>
<dbReference type="Pfam" id="PF09768">
    <property type="entry name" value="Peptidase_M76"/>
    <property type="match status" value="1"/>
</dbReference>
<evidence type="ECO:0000313" key="12">
    <source>
        <dbReference type="Proteomes" id="UP000265566"/>
    </source>
</evidence>
<dbReference type="Proteomes" id="UP000265566">
    <property type="component" value="Chromosome 4"/>
</dbReference>
<reference evidence="8 11" key="2">
    <citation type="journal article" date="2014" name="BMC Genomics">
        <title>An improved genome release (version Mt4.0) for the model legume Medicago truncatula.</title>
        <authorList>
            <person name="Tang H."/>
            <person name="Krishnakumar V."/>
            <person name="Bidwell S."/>
            <person name="Rosen B."/>
            <person name="Chan A."/>
            <person name="Zhou S."/>
            <person name="Gentzbittel L."/>
            <person name="Childs K.L."/>
            <person name="Yandell M."/>
            <person name="Gundlach H."/>
            <person name="Mayer K.F."/>
            <person name="Schwartz D.C."/>
            <person name="Town C.D."/>
        </authorList>
    </citation>
    <scope>GENOME REANNOTATION</scope>
    <source>
        <strain evidence="8">A17</strain>
        <strain evidence="10 11">cv. Jemalong A17</strain>
    </source>
</reference>
<dbReference type="EnsemblPlants" id="KEH29842">
    <property type="protein sequence ID" value="KEH29842"/>
    <property type="gene ID" value="MTR_4g052800"/>
</dbReference>
<evidence type="ECO:0000313" key="9">
    <source>
        <dbReference type="EMBL" id="RHN60475.1"/>
    </source>
</evidence>
<evidence type="ECO:0000256" key="6">
    <source>
        <dbReference type="RuleBase" id="RU364057"/>
    </source>
</evidence>
<evidence type="ECO:0000256" key="2">
    <source>
        <dbReference type="ARBA" id="ARBA00022670"/>
    </source>
</evidence>
<keyword evidence="11" id="KW-1185">Reference proteome</keyword>
<reference evidence="12" key="4">
    <citation type="journal article" date="2018" name="Nat. Plants">
        <title>Whole-genome landscape of Medicago truncatula symbiotic genes.</title>
        <authorList>
            <person name="Pecrix Y."/>
            <person name="Staton S.E."/>
            <person name="Sallet E."/>
            <person name="Lelandais-Briere C."/>
            <person name="Moreau S."/>
            <person name="Carrere S."/>
            <person name="Blein T."/>
            <person name="Jardinaud M.F."/>
            <person name="Latrasse D."/>
            <person name="Zouine M."/>
            <person name="Zahm M."/>
            <person name="Kreplak J."/>
            <person name="Mayjonade B."/>
            <person name="Satge C."/>
            <person name="Perez M."/>
            <person name="Cauet S."/>
            <person name="Marande W."/>
            <person name="Chantry-Darmon C."/>
            <person name="Lopez-Roques C."/>
            <person name="Bouchez O."/>
            <person name="Berard A."/>
            <person name="Debelle F."/>
            <person name="Munos S."/>
            <person name="Bendahmane A."/>
            <person name="Berges H."/>
            <person name="Niebel A."/>
            <person name="Buitink J."/>
            <person name="Frugier F."/>
            <person name="Benhamed M."/>
            <person name="Crespi M."/>
            <person name="Gouzy J."/>
            <person name="Gamas P."/>
        </authorList>
    </citation>
    <scope>NUCLEOTIDE SEQUENCE [LARGE SCALE GENOMIC DNA]</scope>
    <source>
        <strain evidence="12">cv. Jemalong A17</strain>
    </source>
</reference>
<evidence type="ECO:0000256" key="7">
    <source>
        <dbReference type="SAM" id="MobiDB-lite"/>
    </source>
</evidence>
<dbReference type="OrthoDB" id="1334004at2759"/>
<dbReference type="Proteomes" id="UP000002051">
    <property type="component" value="Chromosome 4"/>
</dbReference>
<evidence type="ECO:0000313" key="10">
    <source>
        <dbReference type="EnsemblPlants" id="KEH29842"/>
    </source>
</evidence>
<dbReference type="PANTHER" id="PTHR21711">
    <property type="entry name" value="MITOCHONDRIAL INNER MEMBRANE PROTEASE"/>
    <property type="match status" value="1"/>
</dbReference>
<dbReference type="PANTHER" id="PTHR21711:SF0">
    <property type="entry name" value="MITOCHONDRIAL INNER MEMBRANE PROTEASE ATP23 HOMOLOG"/>
    <property type="match status" value="1"/>
</dbReference>
<keyword evidence="5 6" id="KW-0482">Metalloprotease</keyword>
<dbReference type="AlphaFoldDB" id="A0A072UJK2"/>
<keyword evidence="2 6" id="KW-0645">Protease</keyword>
<dbReference type="GO" id="GO:0033615">
    <property type="term" value="P:mitochondrial proton-transporting ATP synthase complex assembly"/>
    <property type="evidence" value="ECO:0000318"/>
    <property type="project" value="GO_Central"/>
</dbReference>
<dbReference type="GO" id="GO:0004222">
    <property type="term" value="F:metalloendopeptidase activity"/>
    <property type="evidence" value="ECO:0007669"/>
    <property type="project" value="InterPro"/>
</dbReference>
<dbReference type="GO" id="GO:0034982">
    <property type="term" value="P:mitochondrial protein processing"/>
    <property type="evidence" value="ECO:0000318"/>
    <property type="project" value="GO_Central"/>
</dbReference>
<dbReference type="EC" id="3.4.24.-" evidence="6"/>
<evidence type="ECO:0000313" key="8">
    <source>
        <dbReference type="EMBL" id="KEH29842.1"/>
    </source>
</evidence>
<dbReference type="STRING" id="3880.A0A072UJK2"/>
<keyword evidence="3 6" id="KW-0479">Metal-binding</keyword>
<dbReference type="GO" id="GO:0005739">
    <property type="term" value="C:mitochondrion"/>
    <property type="evidence" value="ECO:0007669"/>
    <property type="project" value="GOC"/>
</dbReference>
<evidence type="ECO:0000256" key="3">
    <source>
        <dbReference type="ARBA" id="ARBA00022723"/>
    </source>
</evidence>
<organism evidence="8 11">
    <name type="scientific">Medicago truncatula</name>
    <name type="common">Barrel medic</name>
    <name type="synonym">Medicago tribuloides</name>
    <dbReference type="NCBI Taxonomy" id="3880"/>
    <lineage>
        <taxon>Eukaryota</taxon>
        <taxon>Viridiplantae</taxon>
        <taxon>Streptophyta</taxon>
        <taxon>Embryophyta</taxon>
        <taxon>Tracheophyta</taxon>
        <taxon>Spermatophyta</taxon>
        <taxon>Magnoliopsida</taxon>
        <taxon>eudicotyledons</taxon>
        <taxon>Gunneridae</taxon>
        <taxon>Pentapetalae</taxon>
        <taxon>rosids</taxon>
        <taxon>fabids</taxon>
        <taxon>Fabales</taxon>
        <taxon>Fabaceae</taxon>
        <taxon>Papilionoideae</taxon>
        <taxon>50 kb inversion clade</taxon>
        <taxon>NPAAA clade</taxon>
        <taxon>Hologalegina</taxon>
        <taxon>IRL clade</taxon>
        <taxon>Trifolieae</taxon>
        <taxon>Medicago</taxon>
    </lineage>
</organism>
<dbReference type="HOGENOM" id="CLU_079125_3_0_1"/>
<name>A0A072UJK2_MEDTR</name>
<feature type="region of interest" description="Disordered" evidence="7">
    <location>
        <begin position="1"/>
        <end position="20"/>
    </location>
</feature>
<keyword evidence="4 6" id="KW-0378">Hydrolase</keyword>
<accession>A0A072UJK2</accession>
<comment type="similarity">
    <text evidence="1 6">Belongs to the peptidase M76 family.</text>
</comment>
<evidence type="ECO:0000313" key="11">
    <source>
        <dbReference type="Proteomes" id="UP000002051"/>
    </source>
</evidence>
<dbReference type="GO" id="GO:0046872">
    <property type="term" value="F:metal ion binding"/>
    <property type="evidence" value="ECO:0007669"/>
    <property type="project" value="UniProtKB-KW"/>
</dbReference>
<reference evidence="9" key="5">
    <citation type="journal article" date="2018" name="Nat. Plants">
        <title>Whole-genome landscape of Medicago truncatula symbiotic genes.</title>
        <authorList>
            <person name="Pecrix Y."/>
            <person name="Gamas P."/>
            <person name="Carrere S."/>
        </authorList>
    </citation>
    <scope>NUCLEOTIDE SEQUENCE</scope>
    <source>
        <tissue evidence="9">Leaves</tissue>
    </source>
</reference>